<name>A0A645F769_9ZZZZ</name>
<accession>A0A645F769</accession>
<sequence length="204" mass="23694">MYLDVVERVVHDVVAANHLFGQCHVGVHKRVHRIVHHALCRLRHHHDARANFRDLAREVRRDLGNIRRSIANALDVGDHFQRGGNGAQITRHRLLTQQQGQAAALNFALHVVHFAVALHHRRGKRKVVALKGPHRIVDGFHGKRAHFDQACHQLFQFCVKRLSDRHYFHPYFLLLYPVRRQRQTAFYRLPSGLSRRCGISQNGR</sequence>
<comment type="caution">
    <text evidence="1">The sequence shown here is derived from an EMBL/GenBank/DDBJ whole genome shotgun (WGS) entry which is preliminary data.</text>
</comment>
<organism evidence="1">
    <name type="scientific">bioreactor metagenome</name>
    <dbReference type="NCBI Taxonomy" id="1076179"/>
    <lineage>
        <taxon>unclassified sequences</taxon>
        <taxon>metagenomes</taxon>
        <taxon>ecological metagenomes</taxon>
    </lineage>
</organism>
<dbReference type="EMBL" id="VSSQ01056366">
    <property type="protein sequence ID" value="MPN10218.1"/>
    <property type="molecule type" value="Genomic_DNA"/>
</dbReference>
<proteinExistence type="predicted"/>
<gene>
    <name evidence="1" type="ORF">SDC9_157513</name>
</gene>
<dbReference type="AlphaFoldDB" id="A0A645F769"/>
<evidence type="ECO:0000313" key="1">
    <source>
        <dbReference type="EMBL" id="MPN10218.1"/>
    </source>
</evidence>
<protein>
    <submittedName>
        <fullName evidence="1">Uncharacterized protein</fullName>
    </submittedName>
</protein>
<reference evidence="1" key="1">
    <citation type="submission" date="2019-08" db="EMBL/GenBank/DDBJ databases">
        <authorList>
            <person name="Kucharzyk K."/>
            <person name="Murdoch R.W."/>
            <person name="Higgins S."/>
            <person name="Loffler F."/>
        </authorList>
    </citation>
    <scope>NUCLEOTIDE SEQUENCE</scope>
</reference>